<comment type="catalytic activity">
    <reaction evidence="2">
        <text>oxidized coenzyme F420-(gamma-L-Glu)(n) + a quinol + H(+) = reduced coenzyme F420-(gamma-L-Glu)(n) + a quinone</text>
        <dbReference type="Rhea" id="RHEA:39663"/>
        <dbReference type="Rhea" id="RHEA-COMP:12939"/>
        <dbReference type="Rhea" id="RHEA-COMP:14378"/>
        <dbReference type="ChEBI" id="CHEBI:15378"/>
        <dbReference type="ChEBI" id="CHEBI:24646"/>
        <dbReference type="ChEBI" id="CHEBI:132124"/>
        <dbReference type="ChEBI" id="CHEBI:133980"/>
        <dbReference type="ChEBI" id="CHEBI:139511"/>
    </reaction>
</comment>
<evidence type="ECO:0000256" key="2">
    <source>
        <dbReference type="ARBA" id="ARBA00049106"/>
    </source>
</evidence>
<dbReference type="InterPro" id="IPR012349">
    <property type="entry name" value="Split_barrel_FMN-bd"/>
</dbReference>
<dbReference type="InterPro" id="IPR004378">
    <property type="entry name" value="F420H2_quin_Rdtase"/>
</dbReference>
<dbReference type="PANTHER" id="PTHR39428">
    <property type="entry name" value="F420H(2)-DEPENDENT QUINONE REDUCTASE RV1261C"/>
    <property type="match status" value="1"/>
</dbReference>
<evidence type="ECO:0000313" key="3">
    <source>
        <dbReference type="EMBL" id="KAA9150928.1"/>
    </source>
</evidence>
<evidence type="ECO:0000313" key="4">
    <source>
        <dbReference type="Proteomes" id="UP000319769"/>
    </source>
</evidence>
<name>A0A5N0UQ07_9PSEU</name>
<comment type="similarity">
    <text evidence="1">Belongs to the F420H(2)-dependent quinone reductase family.</text>
</comment>
<dbReference type="Pfam" id="PF04075">
    <property type="entry name" value="F420H2_quin_red"/>
    <property type="match status" value="1"/>
</dbReference>
<dbReference type="RefSeq" id="WP_144756611.1">
    <property type="nucleotide sequence ID" value="NZ_VMNW02000109.1"/>
</dbReference>
<sequence>MAREKKPWLPPRWFIRGAWQVHRALYRVLGGRTLRPPRAGRWGMFRLTTLGRRTGRERSVILAYFRDGPDLVTLAMNGWGAPEPAWWLNLRARPEATATLVDGRFRVRARKADGEERERLWTRWRELDKNLDAYAARRPGQTAVVVLEPA</sequence>
<reference evidence="3" key="1">
    <citation type="submission" date="2019-09" db="EMBL/GenBank/DDBJ databases">
        <authorList>
            <person name="Teo W.F.A."/>
            <person name="Duangmal K."/>
        </authorList>
    </citation>
    <scope>NUCLEOTIDE SEQUENCE [LARGE SCALE GENOMIC DNA]</scope>
    <source>
        <strain evidence="3">K81G1</strain>
    </source>
</reference>
<dbReference type="PANTHER" id="PTHR39428:SF1">
    <property type="entry name" value="F420H(2)-DEPENDENT QUINONE REDUCTASE RV1261C"/>
    <property type="match status" value="1"/>
</dbReference>
<dbReference type="AlphaFoldDB" id="A0A5N0UQ07"/>
<evidence type="ECO:0000256" key="1">
    <source>
        <dbReference type="ARBA" id="ARBA00008710"/>
    </source>
</evidence>
<dbReference type="EMBL" id="VMNW02000109">
    <property type="protein sequence ID" value="KAA9150928.1"/>
    <property type="molecule type" value="Genomic_DNA"/>
</dbReference>
<dbReference type="OrthoDB" id="8225825at2"/>
<dbReference type="NCBIfam" id="TIGR00026">
    <property type="entry name" value="hi_GC_TIGR00026"/>
    <property type="match status" value="1"/>
</dbReference>
<protein>
    <submittedName>
        <fullName evidence="3">Nitroreductase family deazaflavin-dependent oxidoreductase</fullName>
    </submittedName>
</protein>
<keyword evidence="4" id="KW-1185">Reference proteome</keyword>
<dbReference type="GO" id="GO:0005886">
    <property type="term" value="C:plasma membrane"/>
    <property type="evidence" value="ECO:0007669"/>
    <property type="project" value="TreeGrafter"/>
</dbReference>
<organism evidence="3 4">
    <name type="scientific">Amycolatopsis acidicola</name>
    <dbReference type="NCBI Taxonomy" id="2596893"/>
    <lineage>
        <taxon>Bacteria</taxon>
        <taxon>Bacillati</taxon>
        <taxon>Actinomycetota</taxon>
        <taxon>Actinomycetes</taxon>
        <taxon>Pseudonocardiales</taxon>
        <taxon>Pseudonocardiaceae</taxon>
        <taxon>Amycolatopsis</taxon>
    </lineage>
</organism>
<gene>
    <name evidence="3" type="ORF">FPZ12_040000</name>
</gene>
<dbReference type="GO" id="GO:0070967">
    <property type="term" value="F:coenzyme F420 binding"/>
    <property type="evidence" value="ECO:0007669"/>
    <property type="project" value="TreeGrafter"/>
</dbReference>
<dbReference type="Gene3D" id="2.30.110.10">
    <property type="entry name" value="Electron Transport, Fmn-binding Protein, Chain A"/>
    <property type="match status" value="1"/>
</dbReference>
<dbReference type="GO" id="GO:0016491">
    <property type="term" value="F:oxidoreductase activity"/>
    <property type="evidence" value="ECO:0007669"/>
    <property type="project" value="InterPro"/>
</dbReference>
<dbReference type="Proteomes" id="UP000319769">
    <property type="component" value="Unassembled WGS sequence"/>
</dbReference>
<proteinExistence type="inferred from homology"/>
<comment type="caution">
    <text evidence="3">The sequence shown here is derived from an EMBL/GenBank/DDBJ whole genome shotgun (WGS) entry which is preliminary data.</text>
</comment>
<accession>A0A5N0UQ07</accession>